<evidence type="ECO:0000256" key="2">
    <source>
        <dbReference type="ARBA" id="ARBA00022692"/>
    </source>
</evidence>
<evidence type="ECO:0000256" key="5">
    <source>
        <dbReference type="SAM" id="Phobius"/>
    </source>
</evidence>
<dbReference type="KEGG" id="pac:PPA0908"/>
<reference evidence="7 8" key="1">
    <citation type="journal article" date="2004" name="Science">
        <title>The complete genome sequence of Propionibacterium acnes, a commensal of human skin.</title>
        <authorList>
            <person name="Bruggemann H."/>
            <person name="Henne A."/>
            <person name="Hoster F."/>
            <person name="Liesegang H."/>
            <person name="Wiezer A."/>
            <person name="Strittmatter A."/>
            <person name="Hujer S."/>
            <person name="Durre P."/>
            <person name="Gottschalk G."/>
        </authorList>
    </citation>
    <scope>NUCLEOTIDE SEQUENCE [LARGE SCALE GENOMIC DNA]</scope>
    <source>
        <strain evidence="8">DSM 16379 / KPA171202</strain>
    </source>
</reference>
<organism evidence="7 8">
    <name type="scientific">Cutibacterium acnes (strain DSM 16379 / KPA171202)</name>
    <name type="common">Propionibacterium acnes</name>
    <dbReference type="NCBI Taxonomy" id="267747"/>
    <lineage>
        <taxon>Bacteria</taxon>
        <taxon>Bacillati</taxon>
        <taxon>Actinomycetota</taxon>
        <taxon>Actinomycetes</taxon>
        <taxon>Propionibacteriales</taxon>
        <taxon>Propionibacteriaceae</taxon>
        <taxon>Cutibacterium</taxon>
    </lineage>
</organism>
<dbReference type="eggNOG" id="COG0705">
    <property type="taxonomic scope" value="Bacteria"/>
</dbReference>
<evidence type="ECO:0000313" key="7">
    <source>
        <dbReference type="EMBL" id="AAT82661.1"/>
    </source>
</evidence>
<comment type="subcellular location">
    <subcellularLocation>
        <location evidence="1">Membrane</location>
        <topology evidence="1">Multi-pass membrane protein</topology>
    </subcellularLocation>
</comment>
<feature type="domain" description="Peptidase S54 rhomboid" evidence="6">
    <location>
        <begin position="111"/>
        <end position="243"/>
    </location>
</feature>
<dbReference type="InterPro" id="IPR022764">
    <property type="entry name" value="Peptidase_S54_rhomboid_dom"/>
</dbReference>
<dbReference type="EnsemblBacteria" id="AAT82661">
    <property type="protein sequence ID" value="AAT82661"/>
    <property type="gene ID" value="PPA0908"/>
</dbReference>
<dbReference type="Pfam" id="PF01694">
    <property type="entry name" value="Rhomboid"/>
    <property type="match status" value="1"/>
</dbReference>
<gene>
    <name evidence="7" type="ordered locus">PPA0908</name>
</gene>
<proteinExistence type="predicted"/>
<evidence type="ECO:0000256" key="4">
    <source>
        <dbReference type="ARBA" id="ARBA00023136"/>
    </source>
</evidence>
<evidence type="ECO:0000313" key="8">
    <source>
        <dbReference type="Proteomes" id="UP000000603"/>
    </source>
</evidence>
<evidence type="ECO:0000259" key="6">
    <source>
        <dbReference type="Pfam" id="PF01694"/>
    </source>
</evidence>
<dbReference type="HOGENOM" id="CLU_067823_2_0_11"/>
<dbReference type="EMBL" id="AE017283">
    <property type="protein sequence ID" value="AAT82661.1"/>
    <property type="molecule type" value="Genomic_DNA"/>
</dbReference>
<feature type="transmembrane region" description="Helical" evidence="5">
    <location>
        <begin position="150"/>
        <end position="168"/>
    </location>
</feature>
<dbReference type="MEROPS" id="S54.029"/>
<dbReference type="AlphaFoldDB" id="Q6A9A5"/>
<keyword evidence="2 5" id="KW-0812">Transmembrane</keyword>
<dbReference type="GO" id="GO:0004252">
    <property type="term" value="F:serine-type endopeptidase activity"/>
    <property type="evidence" value="ECO:0007669"/>
    <property type="project" value="InterPro"/>
</dbReference>
<dbReference type="InterPro" id="IPR035952">
    <property type="entry name" value="Rhomboid-like_sf"/>
</dbReference>
<evidence type="ECO:0000256" key="3">
    <source>
        <dbReference type="ARBA" id="ARBA00022989"/>
    </source>
</evidence>
<protein>
    <submittedName>
        <fullName evidence="7">Conserved protein</fullName>
    </submittedName>
</protein>
<keyword evidence="4 5" id="KW-0472">Membrane</keyword>
<evidence type="ECO:0000256" key="1">
    <source>
        <dbReference type="ARBA" id="ARBA00004141"/>
    </source>
</evidence>
<dbReference type="SUPFAM" id="SSF144091">
    <property type="entry name" value="Rhomboid-like"/>
    <property type="match status" value="1"/>
</dbReference>
<dbReference type="PANTHER" id="PTHR43731">
    <property type="entry name" value="RHOMBOID PROTEASE"/>
    <property type="match status" value="1"/>
</dbReference>
<feature type="transmembrane region" description="Helical" evidence="5">
    <location>
        <begin position="202"/>
        <end position="220"/>
    </location>
</feature>
<name>Q6A9A5_CUTAK</name>
<dbReference type="GO" id="GO:0016020">
    <property type="term" value="C:membrane"/>
    <property type="evidence" value="ECO:0007669"/>
    <property type="project" value="UniProtKB-SubCell"/>
</dbReference>
<feature type="transmembrane region" description="Helical" evidence="5">
    <location>
        <begin position="174"/>
        <end position="195"/>
    </location>
</feature>
<dbReference type="Gene3D" id="1.20.1540.10">
    <property type="entry name" value="Rhomboid-like"/>
    <property type="match status" value="1"/>
</dbReference>
<sequence length="250" mass="26935">MSYGPPRPSDAVATSDMLGTVEPRQCALCEENHISSLILLCHTGYMTSYLPPSSAPVRRRQASPPIRTNSIASSAGVMAVVVAIMWILEVIDTMLGNTLDHFGIHSWTGQGLWEIFTAPWLHYGWAHLAGNSVPLFVLGMLVYLESTRTWIVSGLTIMVCSGLFAWCFSAPGTITLGASGIVFGWLAYLLVRGLFTKRLHDILIAIIVFLIYGSVLWGVLPGAAGVSWQAHLGGAVGGVISASRLARHSR</sequence>
<dbReference type="InterPro" id="IPR050925">
    <property type="entry name" value="Rhomboid_protease_S54"/>
</dbReference>
<feature type="transmembrane region" description="Helical" evidence="5">
    <location>
        <begin position="68"/>
        <end position="88"/>
    </location>
</feature>
<dbReference type="PANTHER" id="PTHR43731:SF9">
    <property type="entry name" value="SLR1461 PROTEIN"/>
    <property type="match status" value="1"/>
</dbReference>
<dbReference type="Proteomes" id="UP000000603">
    <property type="component" value="Chromosome"/>
</dbReference>
<keyword evidence="3 5" id="KW-1133">Transmembrane helix</keyword>
<accession>Q6A9A5</accession>
<feature type="transmembrane region" description="Helical" evidence="5">
    <location>
        <begin position="123"/>
        <end position="143"/>
    </location>
</feature>